<name>A0A0F9Q921_9ZZZZ</name>
<dbReference type="EMBL" id="LAZR01002168">
    <property type="protein sequence ID" value="KKN33547.1"/>
    <property type="molecule type" value="Genomic_DNA"/>
</dbReference>
<sequence length="130" mass="15426">MKINWKWVKGIIPWILIGFFWISATFIIFKLTEIKISDKIQAWAVVTLAVITGIYAYQTFKLVQQEKISLSEEKKRRTVDFWQSRLTEFFIPLKINLQKMQKVVKFEPFSSDAFSKTLSEFIELMSKAYM</sequence>
<evidence type="ECO:0000256" key="1">
    <source>
        <dbReference type="SAM" id="Phobius"/>
    </source>
</evidence>
<feature type="non-terminal residue" evidence="2">
    <location>
        <position position="130"/>
    </location>
</feature>
<comment type="caution">
    <text evidence="2">The sequence shown here is derived from an EMBL/GenBank/DDBJ whole genome shotgun (WGS) entry which is preliminary data.</text>
</comment>
<feature type="transmembrane region" description="Helical" evidence="1">
    <location>
        <begin position="7"/>
        <end position="28"/>
    </location>
</feature>
<gene>
    <name evidence="2" type="ORF">LCGC14_0802500</name>
</gene>
<evidence type="ECO:0000313" key="2">
    <source>
        <dbReference type="EMBL" id="KKN33547.1"/>
    </source>
</evidence>
<keyword evidence="1" id="KW-1133">Transmembrane helix</keyword>
<keyword evidence="1" id="KW-0472">Membrane</keyword>
<protein>
    <submittedName>
        <fullName evidence="2">Uncharacterized protein</fullName>
    </submittedName>
</protein>
<feature type="transmembrane region" description="Helical" evidence="1">
    <location>
        <begin position="40"/>
        <end position="57"/>
    </location>
</feature>
<proteinExistence type="predicted"/>
<keyword evidence="1" id="KW-0812">Transmembrane</keyword>
<organism evidence="2">
    <name type="scientific">marine sediment metagenome</name>
    <dbReference type="NCBI Taxonomy" id="412755"/>
    <lineage>
        <taxon>unclassified sequences</taxon>
        <taxon>metagenomes</taxon>
        <taxon>ecological metagenomes</taxon>
    </lineage>
</organism>
<reference evidence="2" key="1">
    <citation type="journal article" date="2015" name="Nature">
        <title>Complex archaea that bridge the gap between prokaryotes and eukaryotes.</title>
        <authorList>
            <person name="Spang A."/>
            <person name="Saw J.H."/>
            <person name="Jorgensen S.L."/>
            <person name="Zaremba-Niedzwiedzka K."/>
            <person name="Martijn J."/>
            <person name="Lind A.E."/>
            <person name="van Eijk R."/>
            <person name="Schleper C."/>
            <person name="Guy L."/>
            <person name="Ettema T.J."/>
        </authorList>
    </citation>
    <scope>NUCLEOTIDE SEQUENCE</scope>
</reference>
<accession>A0A0F9Q921</accession>
<dbReference type="AlphaFoldDB" id="A0A0F9Q921"/>